<dbReference type="EMBL" id="JAFJYH010000259">
    <property type="protein sequence ID" value="KAG4414558.1"/>
    <property type="molecule type" value="Genomic_DNA"/>
</dbReference>
<evidence type="ECO:0000256" key="1">
    <source>
        <dbReference type="SAM" id="MobiDB-lite"/>
    </source>
</evidence>
<protein>
    <submittedName>
        <fullName evidence="2">Uncharacterized protein</fullName>
    </submittedName>
</protein>
<gene>
    <name evidence="2" type="ORF">IFR04_012306</name>
</gene>
<dbReference type="AlphaFoldDB" id="A0A8H7T985"/>
<name>A0A8H7T985_9HELO</name>
<feature type="compositionally biased region" description="Polar residues" evidence="1">
    <location>
        <begin position="159"/>
        <end position="179"/>
    </location>
</feature>
<sequence>MSQQQPIASAHTERASNTPFKLVPRPFASGESNPSINLRLPNVVQAKPLSTIVESSTPEGSQRRSQQGRSGVPVETVNGQTARPVIMVTEPATPAMNTERAGPVDRRTSTRQNQGNFRHEQSRYPAGDIVRPSMQHTNTSESMRREEASYYAEEEEQDQGSYYGQTAAQQSRALGQTKQSLARSRRYSPRRASPPPPLTVQPLLRSGSRSPPLSERLTVFHKPISVAPGQPSNNPPAETLSTRDADSICDDLVRRVKIAQLGKMYDKAVEADRRGLVDDGLYDMVLDFFYRFLPMVFANGESDPIIINRRQILDHHRVWQIFGPRGVGISRKDRGKNRPHPWYTRPKDKKMSLKDVVGEVVDSIPRVHIVPGPAKRKKDESQGQR</sequence>
<comment type="caution">
    <text evidence="2">The sequence shown here is derived from an EMBL/GenBank/DDBJ whole genome shotgun (WGS) entry which is preliminary data.</text>
</comment>
<feature type="region of interest" description="Disordered" evidence="1">
    <location>
        <begin position="1"/>
        <end position="212"/>
    </location>
</feature>
<feature type="compositionally biased region" description="Low complexity" evidence="1">
    <location>
        <begin position="202"/>
        <end position="212"/>
    </location>
</feature>
<dbReference type="OrthoDB" id="3554705at2759"/>
<evidence type="ECO:0000313" key="3">
    <source>
        <dbReference type="Proteomes" id="UP000664132"/>
    </source>
</evidence>
<keyword evidence="3" id="KW-1185">Reference proteome</keyword>
<dbReference type="Proteomes" id="UP000664132">
    <property type="component" value="Unassembled WGS sequence"/>
</dbReference>
<accession>A0A8H7T985</accession>
<reference evidence="2" key="1">
    <citation type="submission" date="2021-02" db="EMBL/GenBank/DDBJ databases">
        <title>Genome sequence Cadophora malorum strain M34.</title>
        <authorList>
            <person name="Stefanovic E."/>
            <person name="Vu D."/>
            <person name="Scully C."/>
            <person name="Dijksterhuis J."/>
            <person name="Roader J."/>
            <person name="Houbraken J."/>
        </authorList>
    </citation>
    <scope>NUCLEOTIDE SEQUENCE</scope>
    <source>
        <strain evidence="2">M34</strain>
    </source>
</reference>
<evidence type="ECO:0000313" key="2">
    <source>
        <dbReference type="EMBL" id="KAG4414558.1"/>
    </source>
</evidence>
<organism evidence="2 3">
    <name type="scientific">Cadophora malorum</name>
    <dbReference type="NCBI Taxonomy" id="108018"/>
    <lineage>
        <taxon>Eukaryota</taxon>
        <taxon>Fungi</taxon>
        <taxon>Dikarya</taxon>
        <taxon>Ascomycota</taxon>
        <taxon>Pezizomycotina</taxon>
        <taxon>Leotiomycetes</taxon>
        <taxon>Helotiales</taxon>
        <taxon>Ploettnerulaceae</taxon>
        <taxon>Cadophora</taxon>
    </lineage>
</organism>
<proteinExistence type="predicted"/>